<dbReference type="InterPro" id="IPR016667">
    <property type="entry name" value="Caps_polysacc_synth_CpsB/CapC"/>
</dbReference>
<comment type="caution">
    <text evidence="6">The sequence shown here is derived from an EMBL/GenBank/DDBJ whole genome shotgun (WGS) entry which is preliminary data.</text>
</comment>
<dbReference type="SUPFAM" id="SSF89550">
    <property type="entry name" value="PHP domain-like"/>
    <property type="match status" value="1"/>
</dbReference>
<evidence type="ECO:0000256" key="5">
    <source>
        <dbReference type="PIRNR" id="PIRNR016557"/>
    </source>
</evidence>
<evidence type="ECO:0000256" key="4">
    <source>
        <dbReference type="ARBA" id="ARBA00051722"/>
    </source>
</evidence>
<proteinExistence type="inferred from homology"/>
<protein>
    <recommendedName>
        <fullName evidence="5">Tyrosine-protein phosphatase</fullName>
        <ecNumber evidence="5">3.1.3.48</ecNumber>
    </recommendedName>
</protein>
<dbReference type="PANTHER" id="PTHR39181">
    <property type="entry name" value="TYROSINE-PROTEIN PHOSPHATASE YWQE"/>
    <property type="match status" value="1"/>
</dbReference>
<organism evidence="6 7">
    <name type="scientific">Lapidilactobacillus gannanensis</name>
    <dbReference type="NCBI Taxonomy" id="2486002"/>
    <lineage>
        <taxon>Bacteria</taxon>
        <taxon>Bacillati</taxon>
        <taxon>Bacillota</taxon>
        <taxon>Bacilli</taxon>
        <taxon>Lactobacillales</taxon>
        <taxon>Lactobacillaceae</taxon>
        <taxon>Lapidilactobacillus</taxon>
    </lineage>
</organism>
<comment type="catalytic activity">
    <reaction evidence="4 5">
        <text>O-phospho-L-tyrosyl-[protein] + H2O = L-tyrosyl-[protein] + phosphate</text>
        <dbReference type="Rhea" id="RHEA:10684"/>
        <dbReference type="Rhea" id="RHEA-COMP:10136"/>
        <dbReference type="Rhea" id="RHEA-COMP:20101"/>
        <dbReference type="ChEBI" id="CHEBI:15377"/>
        <dbReference type="ChEBI" id="CHEBI:43474"/>
        <dbReference type="ChEBI" id="CHEBI:46858"/>
        <dbReference type="ChEBI" id="CHEBI:61978"/>
        <dbReference type="EC" id="3.1.3.48"/>
    </reaction>
</comment>
<keyword evidence="3 5" id="KW-0904">Protein phosphatase</keyword>
<dbReference type="EC" id="3.1.3.48" evidence="5"/>
<evidence type="ECO:0000256" key="1">
    <source>
        <dbReference type="ARBA" id="ARBA00005750"/>
    </source>
</evidence>
<evidence type="ECO:0000256" key="2">
    <source>
        <dbReference type="ARBA" id="ARBA00022801"/>
    </source>
</evidence>
<gene>
    <name evidence="6" type="ORF">ACFQ4R_00760</name>
</gene>
<dbReference type="Proteomes" id="UP001597191">
    <property type="component" value="Unassembled WGS sequence"/>
</dbReference>
<comment type="similarity">
    <text evidence="1 5">Belongs to the metallo-dependent hydrolases superfamily. CpsB/CapC family.</text>
</comment>
<keyword evidence="7" id="KW-1185">Reference proteome</keyword>
<dbReference type="PIRSF" id="PIRSF016557">
    <property type="entry name" value="Caps_synth_CpsB"/>
    <property type="match status" value="1"/>
</dbReference>
<accession>A0ABW4BIU7</accession>
<dbReference type="Pfam" id="PF19567">
    <property type="entry name" value="CpsB_CapC"/>
    <property type="match status" value="1"/>
</dbReference>
<evidence type="ECO:0000313" key="6">
    <source>
        <dbReference type="EMBL" id="MFD1410161.1"/>
    </source>
</evidence>
<evidence type="ECO:0000256" key="3">
    <source>
        <dbReference type="ARBA" id="ARBA00022912"/>
    </source>
</evidence>
<dbReference type="EMBL" id="JBHTOH010000009">
    <property type="protein sequence ID" value="MFD1410161.1"/>
    <property type="molecule type" value="Genomic_DNA"/>
</dbReference>
<dbReference type="InterPro" id="IPR016195">
    <property type="entry name" value="Pol/histidinol_Pase-like"/>
</dbReference>
<dbReference type="PANTHER" id="PTHR39181:SF1">
    <property type="entry name" value="TYROSINE-PROTEIN PHOSPHATASE YWQE"/>
    <property type="match status" value="1"/>
</dbReference>
<dbReference type="RefSeq" id="WP_125651274.1">
    <property type="nucleotide sequence ID" value="NZ_JBHTOH010000009.1"/>
</dbReference>
<keyword evidence="2 5" id="KW-0378">Hydrolase</keyword>
<name>A0ABW4BIU7_9LACO</name>
<evidence type="ECO:0000313" key="7">
    <source>
        <dbReference type="Proteomes" id="UP001597191"/>
    </source>
</evidence>
<reference evidence="7" key="1">
    <citation type="journal article" date="2019" name="Int. J. Syst. Evol. Microbiol.">
        <title>The Global Catalogue of Microorganisms (GCM) 10K type strain sequencing project: providing services to taxonomists for standard genome sequencing and annotation.</title>
        <authorList>
            <consortium name="The Broad Institute Genomics Platform"/>
            <consortium name="The Broad Institute Genome Sequencing Center for Infectious Disease"/>
            <person name="Wu L."/>
            <person name="Ma J."/>
        </authorList>
    </citation>
    <scope>NUCLEOTIDE SEQUENCE [LARGE SCALE GENOMIC DNA]</scope>
    <source>
        <strain evidence="7">CCM 8937</strain>
    </source>
</reference>
<dbReference type="Gene3D" id="3.20.20.140">
    <property type="entry name" value="Metal-dependent hydrolases"/>
    <property type="match status" value="1"/>
</dbReference>
<sequence length="266" mass="29716">MDTDKDTTTATRKNSLVDLHCHILPGIDDGSKSLADSLTLARAAVSEGIGYIVATPHHLDRHFINHAADVRQAVQDFQASLDQAQIPLTVFPGQEVHLNGDLAKRLPDLIGLDANMNYLLVEFPHEEVPQYAEELFFELSCQNITPIIAHPERNARIIKEPSILYEFINKGALAQLTATSLVGGFGRKTKKFSEELVSHGLVQMIASDAHMLAGRKFALREAYFALDDLDRSYGPIFYQNSRHIINGESFTHSILAEPIEKRHFFK</sequence>